<dbReference type="KEGG" id="tsl:A3L11_05150"/>
<comment type="similarity">
    <text evidence="2">Belongs to the AOR/FOR family.</text>
</comment>
<evidence type="ECO:0000256" key="5">
    <source>
        <dbReference type="ARBA" id="ARBA00023002"/>
    </source>
</evidence>
<dbReference type="RefSeq" id="WP_088855884.1">
    <property type="nucleotide sequence ID" value="NZ_CP015103.1"/>
</dbReference>
<gene>
    <name evidence="12" type="ORF">A3L11_05150</name>
</gene>
<dbReference type="Gene3D" id="1.10.599.10">
    <property type="entry name" value="Aldehyde Ferredoxin Oxidoreductase Protein, subunit A, domain 3"/>
    <property type="match status" value="1"/>
</dbReference>
<keyword evidence="13" id="KW-1185">Reference proteome</keyword>
<evidence type="ECO:0000256" key="3">
    <source>
        <dbReference type="ARBA" id="ARBA00022485"/>
    </source>
</evidence>
<evidence type="ECO:0000313" key="12">
    <source>
        <dbReference type="EMBL" id="ASJ08646.1"/>
    </source>
</evidence>
<evidence type="ECO:0000256" key="2">
    <source>
        <dbReference type="ARBA" id="ARBA00011032"/>
    </source>
</evidence>
<evidence type="ECO:0000256" key="10">
    <source>
        <dbReference type="SAM" id="MobiDB-lite"/>
    </source>
</evidence>
<evidence type="ECO:0000256" key="6">
    <source>
        <dbReference type="ARBA" id="ARBA00023004"/>
    </source>
</evidence>
<comment type="cofactor">
    <cofactor evidence="9">
        <name>tungstopterin</name>
        <dbReference type="ChEBI" id="CHEBI:30402"/>
    </cofactor>
</comment>
<dbReference type="GO" id="GO:0046872">
    <property type="term" value="F:metal ion binding"/>
    <property type="evidence" value="ECO:0007669"/>
    <property type="project" value="UniProtKB-KW"/>
</dbReference>
<dbReference type="InterPro" id="IPR051919">
    <property type="entry name" value="W-dependent_AOR"/>
</dbReference>
<keyword evidence="6" id="KW-0408">Iron</keyword>
<organism evidence="12 13">
    <name type="scientific">Thermococcus siculi</name>
    <dbReference type="NCBI Taxonomy" id="72803"/>
    <lineage>
        <taxon>Archaea</taxon>
        <taxon>Methanobacteriati</taxon>
        <taxon>Methanobacteriota</taxon>
        <taxon>Thermococci</taxon>
        <taxon>Thermococcales</taxon>
        <taxon>Thermococcaceae</taxon>
        <taxon>Thermococcus</taxon>
    </lineage>
</organism>
<comment type="cofactor">
    <cofactor evidence="1">
        <name>[4Fe-4S] cluster</name>
        <dbReference type="ChEBI" id="CHEBI:49883"/>
    </cofactor>
</comment>
<sequence>MSISTSGESHVLFIDLSREKAVKQPVTPEEVKLYLGGRGFNSRKLFEMVNGKIDPLGPENVLALGNGTFAGTALPMTSRLHVSTISPLSGILGDGNAGGEFAAMMRYAGYDQIIIIGRASRPKYVWIEDERVEFRDAEGLWGMKTGELVDVLRDEHGDDVSVTGIGPAGENLVRFATTMVDKYHAGARGSGAVWGSKNLKAIAIRGTKGVEPADLETFYGLAKEDLEYFKKSEFVRKIYSVIGTHYGLLSWHPGWRYFSRYLGPDELPKGLRPEDLAAYEVGRTQCYSCPLACKDVYYLPKTGEYGTSSEFESIYALGSNNCITDTEAVLQMEHMADEYGMDVITLGDTIALARVLHERGILSDEVLNGVSLEWGDAEGQIELVRMTAYREGFGNMIAEGYRNFAKLVGREALAYSYDVKGLNRGWYEVDFLNGVFTLAHATSTRGADHLRGRSWAYWENDVNMDPEAVRRMLEAGLPDYRVDPVGALIAGERACTLADSLGRCKGSINMWFQAVPLVWKYPIFKGTAMLLTAFTGMKFSERDVVDALDRIYLTEMAINVKQGIKKKHYDVKFPPELAKTEKFRRQEKRHWEMVDEYLERRGCDVETAYPKRETLERLGIGHVADEIKGKEFPEWDGPPLWPLESYPGGE</sequence>
<reference evidence="12 13" key="1">
    <citation type="submission" date="2016-04" db="EMBL/GenBank/DDBJ databases">
        <title>Complete genome sequence of Thermococcus siculi type strain RG-20.</title>
        <authorList>
            <person name="Oger P.M."/>
        </authorList>
    </citation>
    <scope>NUCLEOTIDE SEQUENCE [LARGE SCALE GENOMIC DNA]</scope>
    <source>
        <strain evidence="12 13">RG-20</strain>
    </source>
</reference>
<dbReference type="InterPro" id="IPR001203">
    <property type="entry name" value="OxRdtase_Ald_Fedxn_C"/>
</dbReference>
<dbReference type="GeneID" id="33317602"/>
<evidence type="ECO:0000313" key="13">
    <source>
        <dbReference type="Proteomes" id="UP000250125"/>
    </source>
</evidence>
<evidence type="ECO:0000256" key="9">
    <source>
        <dbReference type="ARBA" id="ARBA00049934"/>
    </source>
</evidence>
<feature type="region of interest" description="Disordered" evidence="10">
    <location>
        <begin position="630"/>
        <end position="650"/>
    </location>
</feature>
<keyword evidence="8" id="KW-0826">Tungsten</keyword>
<evidence type="ECO:0000256" key="4">
    <source>
        <dbReference type="ARBA" id="ARBA00022723"/>
    </source>
</evidence>
<dbReference type="SMART" id="SM00790">
    <property type="entry name" value="AFOR_N"/>
    <property type="match status" value="1"/>
</dbReference>
<feature type="domain" description="Aldehyde ferredoxin oxidoreductase N-terminal" evidence="11">
    <location>
        <begin position="10"/>
        <end position="208"/>
    </location>
</feature>
<dbReference type="Gene3D" id="3.60.9.10">
    <property type="entry name" value="Aldehyde ferredoxin oxidoreductase, N-terminal domain"/>
    <property type="match status" value="1"/>
</dbReference>
<dbReference type="SUPFAM" id="SSF56228">
    <property type="entry name" value="Aldehyde ferredoxin oxidoreductase, N-terminal domain"/>
    <property type="match status" value="1"/>
</dbReference>
<protein>
    <submittedName>
        <fullName evidence="12">Aldehyde ferredoxin oxidoreductase</fullName>
    </submittedName>
</protein>
<dbReference type="PANTHER" id="PTHR30038:SF7">
    <property type="entry name" value="TUNGSTEN-CONTAINING GLYCERALDEHYDE-3-PHOSPHATE:FERREDOXIN OXIDOREDUCTASE"/>
    <property type="match status" value="1"/>
</dbReference>
<dbReference type="OrthoDB" id="30771at2157"/>
<dbReference type="GO" id="GO:0016625">
    <property type="term" value="F:oxidoreductase activity, acting on the aldehyde or oxo group of donors, iron-sulfur protein as acceptor"/>
    <property type="evidence" value="ECO:0007669"/>
    <property type="project" value="InterPro"/>
</dbReference>
<dbReference type="EMBL" id="CP015103">
    <property type="protein sequence ID" value="ASJ08646.1"/>
    <property type="molecule type" value="Genomic_DNA"/>
</dbReference>
<dbReference type="GO" id="GO:0009055">
    <property type="term" value="F:electron transfer activity"/>
    <property type="evidence" value="ECO:0007669"/>
    <property type="project" value="InterPro"/>
</dbReference>
<accession>A0A2Z2MS96</accession>
<dbReference type="InterPro" id="IPR013985">
    <property type="entry name" value="Ald_Fedxn_OxRdtase_dom3"/>
</dbReference>
<dbReference type="InterPro" id="IPR013983">
    <property type="entry name" value="Ald_Fedxn_OxRdtase_N"/>
</dbReference>
<dbReference type="InterPro" id="IPR036503">
    <property type="entry name" value="Ald_Fedxn_OxRdtase_N_sf"/>
</dbReference>
<dbReference type="InterPro" id="IPR036021">
    <property type="entry name" value="Tungsten_al_ferr_oxy-like_C"/>
</dbReference>
<evidence type="ECO:0000259" key="11">
    <source>
        <dbReference type="SMART" id="SM00790"/>
    </source>
</evidence>
<dbReference type="Gene3D" id="1.10.569.10">
    <property type="entry name" value="Aldehyde Ferredoxin Oxidoreductase Protein, subunit A, domain 2"/>
    <property type="match status" value="1"/>
</dbReference>
<dbReference type="SUPFAM" id="SSF48310">
    <property type="entry name" value="Aldehyde ferredoxin oxidoreductase, C-terminal domains"/>
    <property type="match status" value="1"/>
</dbReference>
<name>A0A2Z2MS96_9EURY</name>
<dbReference type="InterPro" id="IPR013984">
    <property type="entry name" value="Ald_Fedxn_OxRdtase_dom2"/>
</dbReference>
<evidence type="ECO:0000256" key="1">
    <source>
        <dbReference type="ARBA" id="ARBA00001966"/>
    </source>
</evidence>
<dbReference type="GO" id="GO:0051539">
    <property type="term" value="F:4 iron, 4 sulfur cluster binding"/>
    <property type="evidence" value="ECO:0007669"/>
    <property type="project" value="UniProtKB-KW"/>
</dbReference>
<dbReference type="Pfam" id="PF01314">
    <property type="entry name" value="AFOR_C"/>
    <property type="match status" value="1"/>
</dbReference>
<proteinExistence type="inferred from homology"/>
<keyword evidence="3" id="KW-0004">4Fe-4S</keyword>
<evidence type="ECO:0000256" key="7">
    <source>
        <dbReference type="ARBA" id="ARBA00023014"/>
    </source>
</evidence>
<dbReference type="PANTHER" id="PTHR30038">
    <property type="entry name" value="ALDEHYDE FERREDOXIN OXIDOREDUCTASE"/>
    <property type="match status" value="1"/>
</dbReference>
<keyword evidence="7" id="KW-0411">Iron-sulfur</keyword>
<dbReference type="Pfam" id="PF02730">
    <property type="entry name" value="AFOR_N"/>
    <property type="match status" value="1"/>
</dbReference>
<evidence type="ECO:0000256" key="8">
    <source>
        <dbReference type="ARBA" id="ARBA00023245"/>
    </source>
</evidence>
<dbReference type="AlphaFoldDB" id="A0A2Z2MS96"/>
<keyword evidence="4" id="KW-0479">Metal-binding</keyword>
<dbReference type="Proteomes" id="UP000250125">
    <property type="component" value="Chromosome"/>
</dbReference>
<keyword evidence="5" id="KW-0560">Oxidoreductase</keyword>